<protein>
    <submittedName>
        <fullName evidence="2">Uncharacterized protein</fullName>
    </submittedName>
</protein>
<keyword evidence="1" id="KW-0812">Transmembrane</keyword>
<name>A0ABW1G8S6_9ACTN</name>
<dbReference type="RefSeq" id="WP_380587554.1">
    <property type="nucleotide sequence ID" value="NZ_JBHSQJ010000118.1"/>
</dbReference>
<comment type="caution">
    <text evidence="2">The sequence shown here is derived from an EMBL/GenBank/DDBJ whole genome shotgun (WGS) entry which is preliminary data.</text>
</comment>
<feature type="transmembrane region" description="Helical" evidence="1">
    <location>
        <begin position="172"/>
        <end position="193"/>
    </location>
</feature>
<evidence type="ECO:0000313" key="2">
    <source>
        <dbReference type="EMBL" id="MFC5910418.1"/>
    </source>
</evidence>
<dbReference type="EMBL" id="JBHSQJ010000118">
    <property type="protein sequence ID" value="MFC5910418.1"/>
    <property type="molecule type" value="Genomic_DNA"/>
</dbReference>
<gene>
    <name evidence="2" type="ORF">ACFP3V_24765</name>
</gene>
<sequence length="212" mass="21524">MHPLRARPAPVALSLGAGLVLGLAGPVAGKSDSAVCVALSAVFSGGWPWAGYAFAVGWLRRSRIESALLASVGLAVAVVAYYMFKDVSPAIPDGAVPAGTVAGASGGGVPSGVVAWGTAAFVLGAPLGLLGNLARMAGAGGLACRLVVPLVALFETSLRLHTEVAADPVVVLTWKVTRFAVGLVALALVGHAVRSRWRGRRARVRSDEVVRS</sequence>
<evidence type="ECO:0000313" key="3">
    <source>
        <dbReference type="Proteomes" id="UP001596174"/>
    </source>
</evidence>
<proteinExistence type="predicted"/>
<feature type="transmembrane region" description="Helical" evidence="1">
    <location>
        <begin position="113"/>
        <end position="130"/>
    </location>
</feature>
<keyword evidence="1" id="KW-1133">Transmembrane helix</keyword>
<dbReference type="Proteomes" id="UP001596174">
    <property type="component" value="Unassembled WGS sequence"/>
</dbReference>
<evidence type="ECO:0000256" key="1">
    <source>
        <dbReference type="SAM" id="Phobius"/>
    </source>
</evidence>
<reference evidence="3" key="1">
    <citation type="journal article" date="2019" name="Int. J. Syst. Evol. Microbiol.">
        <title>The Global Catalogue of Microorganisms (GCM) 10K type strain sequencing project: providing services to taxonomists for standard genome sequencing and annotation.</title>
        <authorList>
            <consortium name="The Broad Institute Genomics Platform"/>
            <consortium name="The Broad Institute Genome Sequencing Center for Infectious Disease"/>
            <person name="Wu L."/>
            <person name="Ma J."/>
        </authorList>
    </citation>
    <scope>NUCLEOTIDE SEQUENCE [LARGE SCALE GENOMIC DNA]</scope>
    <source>
        <strain evidence="3">JCM 4816</strain>
    </source>
</reference>
<organism evidence="2 3">
    <name type="scientific">Streptacidiphilus monticola</name>
    <dbReference type="NCBI Taxonomy" id="2161674"/>
    <lineage>
        <taxon>Bacteria</taxon>
        <taxon>Bacillati</taxon>
        <taxon>Actinomycetota</taxon>
        <taxon>Actinomycetes</taxon>
        <taxon>Kitasatosporales</taxon>
        <taxon>Streptomycetaceae</taxon>
        <taxon>Streptacidiphilus</taxon>
    </lineage>
</organism>
<keyword evidence="3" id="KW-1185">Reference proteome</keyword>
<feature type="transmembrane region" description="Helical" evidence="1">
    <location>
        <begin position="66"/>
        <end position="84"/>
    </location>
</feature>
<keyword evidence="1" id="KW-0472">Membrane</keyword>
<feature type="transmembrane region" description="Helical" evidence="1">
    <location>
        <begin position="142"/>
        <end position="160"/>
    </location>
</feature>
<feature type="transmembrane region" description="Helical" evidence="1">
    <location>
        <begin position="39"/>
        <end position="59"/>
    </location>
</feature>
<accession>A0ABW1G8S6</accession>